<accession>A0AAN9BV03</accession>
<feature type="region of interest" description="Disordered" evidence="1">
    <location>
        <begin position="53"/>
        <end position="87"/>
    </location>
</feature>
<feature type="domain" description="GBD/FH3" evidence="2">
    <location>
        <begin position="1"/>
        <end position="403"/>
    </location>
</feature>
<dbReference type="SMART" id="SM01139">
    <property type="entry name" value="Drf_FH3"/>
    <property type="match status" value="1"/>
</dbReference>
<feature type="compositionally biased region" description="Polar residues" evidence="1">
    <location>
        <begin position="490"/>
        <end position="503"/>
    </location>
</feature>
<keyword evidence="4" id="KW-1185">Reference proteome</keyword>
<dbReference type="GO" id="GO:0051015">
    <property type="term" value="F:actin filament binding"/>
    <property type="evidence" value="ECO:0007669"/>
    <property type="project" value="TreeGrafter"/>
</dbReference>
<dbReference type="PANTHER" id="PTHR45857:SF9">
    <property type="entry name" value="MULTIPLE WING HAIRS, ISOFORM C"/>
    <property type="match status" value="1"/>
</dbReference>
<feature type="region of interest" description="Disordered" evidence="1">
    <location>
        <begin position="606"/>
        <end position="640"/>
    </location>
</feature>
<evidence type="ECO:0000256" key="1">
    <source>
        <dbReference type="SAM" id="MobiDB-lite"/>
    </source>
</evidence>
<proteinExistence type="predicted"/>
<dbReference type="InterPro" id="IPR011989">
    <property type="entry name" value="ARM-like"/>
</dbReference>
<dbReference type="InterPro" id="IPR010472">
    <property type="entry name" value="FH3_dom"/>
</dbReference>
<dbReference type="GO" id="GO:0031267">
    <property type="term" value="F:small GTPase binding"/>
    <property type="evidence" value="ECO:0007669"/>
    <property type="project" value="InterPro"/>
</dbReference>
<dbReference type="InterPro" id="IPR010473">
    <property type="entry name" value="GTPase-bd"/>
</dbReference>
<organism evidence="3 4">
    <name type="scientific">Littorina saxatilis</name>
    <dbReference type="NCBI Taxonomy" id="31220"/>
    <lineage>
        <taxon>Eukaryota</taxon>
        <taxon>Metazoa</taxon>
        <taxon>Spiralia</taxon>
        <taxon>Lophotrochozoa</taxon>
        <taxon>Mollusca</taxon>
        <taxon>Gastropoda</taxon>
        <taxon>Caenogastropoda</taxon>
        <taxon>Littorinimorpha</taxon>
        <taxon>Littorinoidea</taxon>
        <taxon>Littorinidae</taxon>
        <taxon>Littorina</taxon>
    </lineage>
</organism>
<dbReference type="GO" id="GO:0008360">
    <property type="term" value="P:regulation of cell shape"/>
    <property type="evidence" value="ECO:0007669"/>
    <property type="project" value="TreeGrafter"/>
</dbReference>
<dbReference type="GO" id="GO:0005829">
    <property type="term" value="C:cytosol"/>
    <property type="evidence" value="ECO:0007669"/>
    <property type="project" value="TreeGrafter"/>
</dbReference>
<dbReference type="GO" id="GO:0030866">
    <property type="term" value="P:cortical actin cytoskeleton organization"/>
    <property type="evidence" value="ECO:0007669"/>
    <property type="project" value="TreeGrafter"/>
</dbReference>
<dbReference type="SMART" id="SM01140">
    <property type="entry name" value="Drf_GBD"/>
    <property type="match status" value="1"/>
</dbReference>
<dbReference type="PANTHER" id="PTHR45857">
    <property type="entry name" value="FORMIN-LIKE PROTEIN"/>
    <property type="match status" value="1"/>
</dbReference>
<feature type="compositionally biased region" description="Polar residues" evidence="1">
    <location>
        <begin position="463"/>
        <end position="481"/>
    </location>
</feature>
<gene>
    <name evidence="3" type="ORF">V1264_011383</name>
</gene>
<feature type="compositionally biased region" description="Polar residues" evidence="1">
    <location>
        <begin position="54"/>
        <end position="66"/>
    </location>
</feature>
<dbReference type="InterPro" id="IPR016024">
    <property type="entry name" value="ARM-type_fold"/>
</dbReference>
<dbReference type="EMBL" id="JBAMIC010000002">
    <property type="protein sequence ID" value="KAK7111810.1"/>
    <property type="molecule type" value="Genomic_DNA"/>
</dbReference>
<feature type="region of interest" description="Disordered" evidence="1">
    <location>
        <begin position="748"/>
        <end position="770"/>
    </location>
</feature>
<reference evidence="3 4" key="1">
    <citation type="submission" date="2024-02" db="EMBL/GenBank/DDBJ databases">
        <title>Chromosome-scale genome assembly of the rough periwinkle Littorina saxatilis.</title>
        <authorList>
            <person name="De Jode A."/>
            <person name="Faria R."/>
            <person name="Formenti G."/>
            <person name="Sims Y."/>
            <person name="Smith T.P."/>
            <person name="Tracey A."/>
            <person name="Wood J.M.D."/>
            <person name="Zagrodzka Z.B."/>
            <person name="Johannesson K."/>
            <person name="Butlin R.K."/>
            <person name="Leder E.H."/>
        </authorList>
    </citation>
    <scope>NUCLEOTIDE SEQUENCE [LARGE SCALE GENOMIC DNA]</scope>
    <source>
        <strain evidence="3">Snail1</strain>
        <tissue evidence="3">Muscle</tissue>
    </source>
</reference>
<protein>
    <recommendedName>
        <fullName evidence="2">GBD/FH3 domain-containing protein</fullName>
    </recommendedName>
</protein>
<dbReference type="InterPro" id="IPR043592">
    <property type="entry name" value="FMNL_animal"/>
</dbReference>
<evidence type="ECO:0000259" key="2">
    <source>
        <dbReference type="PROSITE" id="PS51232"/>
    </source>
</evidence>
<evidence type="ECO:0000313" key="3">
    <source>
        <dbReference type="EMBL" id="KAK7111810.1"/>
    </source>
</evidence>
<feature type="compositionally biased region" description="Basic and acidic residues" evidence="1">
    <location>
        <begin position="67"/>
        <end position="86"/>
    </location>
</feature>
<dbReference type="PROSITE" id="PS51232">
    <property type="entry name" value="GBD_FH3"/>
    <property type="match status" value="1"/>
</dbReference>
<dbReference type="GO" id="GO:0016477">
    <property type="term" value="P:cell migration"/>
    <property type="evidence" value="ECO:0007669"/>
    <property type="project" value="TreeGrafter"/>
</dbReference>
<feature type="region of interest" description="Disordered" evidence="1">
    <location>
        <begin position="428"/>
        <end position="539"/>
    </location>
</feature>
<dbReference type="AlphaFoldDB" id="A0AAN9BV03"/>
<dbReference type="SUPFAM" id="SSF48371">
    <property type="entry name" value="ARM repeat"/>
    <property type="match status" value="1"/>
</dbReference>
<feature type="compositionally biased region" description="Basic and acidic residues" evidence="1">
    <location>
        <begin position="611"/>
        <end position="628"/>
    </location>
</feature>
<comment type="caution">
    <text evidence="3">The sequence shown here is derived from an EMBL/GenBank/DDBJ whole genome shotgun (WGS) entry which is preliminary data.</text>
</comment>
<dbReference type="InterPro" id="IPR014768">
    <property type="entry name" value="GBD/FH3_dom"/>
</dbReference>
<dbReference type="Pfam" id="PF06367">
    <property type="entry name" value="Drf_FH3"/>
    <property type="match status" value="1"/>
</dbReference>
<sequence length="770" mass="86429">MRQNPDHHLMQNSDLSMGSIDDKWRILYNEHPRAPIYSVSHYIHYLRRFVADTSPATNTGGSQPGSSKDKKEKNRKESPAERKETSSDGIDPLSYFLRKLKLDLKVSYDSFVRDFVRPQNNGLSLLLRLLTNLQSSASGQHNKSSSSLNQSTSRLEDYKKSVTDEHDCLLCIKFCLRVQSAVSQLVQDVDDLQRIASGVQGFNSKARIICLDILTLCLLDHRGVDSVVEAFTVLRLQTGESVRFKMLISMLHTKSPSQVTFQVTCLKLFNTLLNACHTANQRVYLQHELLLAGLDLNFLQQCAEGDGLEYDDLKREIHEWKTRFIDVDALLKRLKGGHKDPHGGFFSDHEGPLQVSSRKGSVRSNHGMTFFQPEELAGNVHLGSQFKRDFVRSNPHLASSQLHAHDSAAYDAGWNPITYNGTLGHHDSRHVNGVDNHDNHDDNDSVLLSVSAQETPRIRRKYSSTTNVQRPVQGNTAGTRSQQQQQQQQRGSHAIQTPASSAAATHDAHKGVSRSVQDLSRPPPPYQRHGYGNHYHPAYPEKRNAARHSTTLERQTSQESIVDAYGLVIHRRDRQDDLGQGQGHEENPDGVYSNWKLKYYSTHDLPETVEESERKSPVQGKNGDEDQGHLNGKRGLKDGYDSGVYVERQYPADTQSEVWNSYYPFSKRALYRGHEHGADSTLPVRNMDSPLTGDDNEHNVKVGQHKAHTARTPDPDYTPAVTPHGSVRSLNTEVAKVLRDFENTLRDHENPVQSASSSSALTQAGPVAFV</sequence>
<dbReference type="Gene3D" id="1.25.10.10">
    <property type="entry name" value="Leucine-rich Repeat Variant"/>
    <property type="match status" value="1"/>
</dbReference>
<name>A0AAN9BV03_9CAEN</name>
<dbReference type="Proteomes" id="UP001374579">
    <property type="component" value="Unassembled WGS sequence"/>
</dbReference>
<feature type="compositionally biased region" description="Basic and acidic residues" evidence="1">
    <location>
        <begin position="428"/>
        <end position="443"/>
    </location>
</feature>
<evidence type="ECO:0000313" key="4">
    <source>
        <dbReference type="Proteomes" id="UP001374579"/>
    </source>
</evidence>